<dbReference type="EMBL" id="LR797097">
    <property type="protein sequence ID" value="CAB4186661.1"/>
    <property type="molecule type" value="Genomic_DNA"/>
</dbReference>
<accession>A0A6J5QZ52</accession>
<protein>
    <submittedName>
        <fullName evidence="1">Uncharacterized protein</fullName>
    </submittedName>
</protein>
<organism evidence="1">
    <name type="scientific">uncultured Caudovirales phage</name>
    <dbReference type="NCBI Taxonomy" id="2100421"/>
    <lineage>
        <taxon>Viruses</taxon>
        <taxon>Duplodnaviria</taxon>
        <taxon>Heunggongvirae</taxon>
        <taxon>Uroviricota</taxon>
        <taxon>Caudoviricetes</taxon>
        <taxon>Peduoviridae</taxon>
        <taxon>Maltschvirus</taxon>
        <taxon>Maltschvirus maltsch</taxon>
    </lineage>
</organism>
<reference evidence="1" key="1">
    <citation type="submission" date="2020-05" db="EMBL/GenBank/DDBJ databases">
        <authorList>
            <person name="Chiriac C."/>
            <person name="Salcher M."/>
            <person name="Ghai R."/>
            <person name="Kavagutti S V."/>
        </authorList>
    </citation>
    <scope>NUCLEOTIDE SEQUENCE</scope>
</reference>
<gene>
    <name evidence="1" type="ORF">UFOVP1151_38</name>
</gene>
<sequence length="134" mass="15920">MFNKDNRFDVDLQYGQEGERWLMWLGVDQARVEVKTERDKWFTTRNAIFEFRSRGKPSGFAVTQADYWMHNFFLKGRCKHSITFDIEDLRDFLRLVYRNPYNYGARICTGGDDHTSDLIVVPMSQLYKASLPYV</sequence>
<proteinExistence type="predicted"/>
<evidence type="ECO:0000313" key="1">
    <source>
        <dbReference type="EMBL" id="CAB4186661.1"/>
    </source>
</evidence>
<name>A0A6J5QZ52_9CAUD</name>